<evidence type="ECO:0000313" key="2">
    <source>
        <dbReference type="EMBL" id="MCE3051263.1"/>
    </source>
</evidence>
<keyword evidence="3" id="KW-1185">Reference proteome</keyword>
<feature type="compositionally biased region" description="Basic and acidic residues" evidence="1">
    <location>
        <begin position="81"/>
        <end position="96"/>
    </location>
</feature>
<organism evidence="2 3">
    <name type="scientific">Datura stramonium</name>
    <name type="common">Jimsonweed</name>
    <name type="synonym">Common thornapple</name>
    <dbReference type="NCBI Taxonomy" id="4076"/>
    <lineage>
        <taxon>Eukaryota</taxon>
        <taxon>Viridiplantae</taxon>
        <taxon>Streptophyta</taxon>
        <taxon>Embryophyta</taxon>
        <taxon>Tracheophyta</taxon>
        <taxon>Spermatophyta</taxon>
        <taxon>Magnoliopsida</taxon>
        <taxon>eudicotyledons</taxon>
        <taxon>Gunneridae</taxon>
        <taxon>Pentapetalae</taxon>
        <taxon>asterids</taxon>
        <taxon>lamiids</taxon>
        <taxon>Solanales</taxon>
        <taxon>Solanaceae</taxon>
        <taxon>Solanoideae</taxon>
        <taxon>Datureae</taxon>
        <taxon>Datura</taxon>
    </lineage>
</organism>
<comment type="caution">
    <text evidence="2">The sequence shown here is derived from an EMBL/GenBank/DDBJ whole genome shotgun (WGS) entry which is preliminary data.</text>
</comment>
<feature type="region of interest" description="Disordered" evidence="1">
    <location>
        <begin position="66"/>
        <end position="151"/>
    </location>
</feature>
<name>A0ABS8WKB0_DATST</name>
<accession>A0ABS8WKB0</accession>
<evidence type="ECO:0000313" key="3">
    <source>
        <dbReference type="Proteomes" id="UP000823775"/>
    </source>
</evidence>
<gene>
    <name evidence="2" type="ORF">HAX54_049280</name>
</gene>
<reference evidence="2 3" key="1">
    <citation type="journal article" date="2021" name="BMC Genomics">
        <title>Datura genome reveals duplications of psychoactive alkaloid biosynthetic genes and high mutation rate following tissue culture.</title>
        <authorList>
            <person name="Rajewski A."/>
            <person name="Carter-House D."/>
            <person name="Stajich J."/>
            <person name="Litt A."/>
        </authorList>
    </citation>
    <scope>NUCLEOTIDE SEQUENCE [LARGE SCALE GENOMIC DNA]</scope>
    <source>
        <strain evidence="2">AR-01</strain>
    </source>
</reference>
<dbReference type="PANTHER" id="PTHR37728">
    <property type="entry name" value="BNAA04G26730D PROTEIN"/>
    <property type="match status" value="1"/>
</dbReference>
<evidence type="ECO:0000256" key="1">
    <source>
        <dbReference type="SAM" id="MobiDB-lite"/>
    </source>
</evidence>
<dbReference type="PANTHER" id="PTHR37728:SF1">
    <property type="entry name" value="OS06G0132300 PROTEIN"/>
    <property type="match status" value="1"/>
</dbReference>
<sequence>MWAAPPLIQRSSPCIHRTQFPTTNPAAMCLPVGFATMKPAANLLPAGVPRNFQLYSQLRKLDLGSVAEQNSMKSQRKHRKQGAEEKEGDSKEEENKLSGFDVLRALEKAAAQKRKKKNRNGRDSSLSSGKVTGQGRKGTPKDEAALADYGSKDVRSLSIKEDWGTRLDELETRLEELMETAAA</sequence>
<proteinExistence type="predicted"/>
<dbReference type="EMBL" id="JACEIK010008316">
    <property type="protein sequence ID" value="MCE3051263.1"/>
    <property type="molecule type" value="Genomic_DNA"/>
</dbReference>
<dbReference type="Proteomes" id="UP000823775">
    <property type="component" value="Unassembled WGS sequence"/>
</dbReference>
<protein>
    <submittedName>
        <fullName evidence="2">Uncharacterized protein</fullName>
    </submittedName>
</protein>
<feature type="compositionally biased region" description="Basic and acidic residues" evidence="1">
    <location>
        <begin position="139"/>
        <end position="151"/>
    </location>
</feature>